<dbReference type="EMBL" id="CAADFI010000203">
    <property type="protein sequence ID" value="VFK00772.1"/>
    <property type="molecule type" value="Genomic_DNA"/>
</dbReference>
<reference evidence="2" key="1">
    <citation type="submission" date="2019-02" db="EMBL/GenBank/DDBJ databases">
        <authorList>
            <person name="Gruber-Vodicka R. H."/>
            <person name="Seah K. B. B."/>
        </authorList>
    </citation>
    <scope>NUCLEOTIDE SEQUENCE</scope>
    <source>
        <strain evidence="3">BECK_SA2B12</strain>
        <strain evidence="1">BECK_SA2B15</strain>
        <strain evidence="2">BECK_SA2B20</strain>
    </source>
</reference>
<gene>
    <name evidence="1" type="ORF">BECKH772A_GA0070896_102011</name>
    <name evidence="2" type="ORF">BECKH772B_GA0070898_102031</name>
    <name evidence="3" type="ORF">BECKH772C_GA0070978_101991</name>
</gene>
<evidence type="ECO:0000313" key="2">
    <source>
        <dbReference type="EMBL" id="VFK00772.1"/>
    </source>
</evidence>
<dbReference type="EMBL" id="CAADFJ010000199">
    <property type="protein sequence ID" value="VFK04685.1"/>
    <property type="molecule type" value="Genomic_DNA"/>
</dbReference>
<dbReference type="EMBL" id="CAADFG010000201">
    <property type="protein sequence ID" value="VFK00757.1"/>
    <property type="molecule type" value="Genomic_DNA"/>
</dbReference>
<accession>A0A450V7G7</accession>
<evidence type="ECO:0000313" key="1">
    <source>
        <dbReference type="EMBL" id="VFK00757.1"/>
    </source>
</evidence>
<protein>
    <submittedName>
        <fullName evidence="2">Uncharacterized protein</fullName>
    </submittedName>
</protein>
<dbReference type="AlphaFoldDB" id="A0A450V7G7"/>
<organism evidence="2">
    <name type="scientific">Candidatus Kentrum eta</name>
    <dbReference type="NCBI Taxonomy" id="2126337"/>
    <lineage>
        <taxon>Bacteria</taxon>
        <taxon>Pseudomonadati</taxon>
        <taxon>Pseudomonadota</taxon>
        <taxon>Gammaproteobacteria</taxon>
        <taxon>Candidatus Kentrum</taxon>
    </lineage>
</organism>
<proteinExistence type="predicted"/>
<sequence length="239" mass="26586">MLQAESGAAGETVFGPHPASREALLAVADKNPQERDALHRRLADYFSDGSHPGTADPLAADYHRLHAESRRLTALGLPPADYWDALHYGVGLTDTERRDWRRLPPAPKPDAEGPPVVHEDALAQRIRRLLDEQALLGDLCGDALPFLRRQQQLGRFSVAALEDPERLEAWLIEAPYSADLRYLRARLIPDPDQRLAALERITRDTHPAHARSWYEQGRLLLARFQAGMPKGAAPPEGSV</sequence>
<evidence type="ECO:0000313" key="3">
    <source>
        <dbReference type="EMBL" id="VFK04685.1"/>
    </source>
</evidence>
<name>A0A450V7G7_9GAMM</name>